<proteinExistence type="predicted"/>
<sequence length="126" mass="14354">MEEHWCKFQVHDGLLKLDPCLGDVILQWNSPTCTNFDLYLGDKHIYSGQSLKDLDYLYLCAVGQNFSLRNLSPPEQVIKAYVTKLSLPVVMSLIREPHRSGILQYQNGLCTCVQSEVNPTKTTFCK</sequence>
<protein>
    <submittedName>
        <fullName evidence="1">Uncharacterized protein</fullName>
    </submittedName>
</protein>
<accession>A0A6C0BQW1</accession>
<evidence type="ECO:0000313" key="1">
    <source>
        <dbReference type="EMBL" id="QHS93778.1"/>
    </source>
</evidence>
<name>A0A6C0BQW1_9ZZZZ</name>
<dbReference type="EMBL" id="MN739209">
    <property type="protein sequence ID" value="QHS93778.1"/>
    <property type="molecule type" value="Genomic_DNA"/>
</dbReference>
<reference evidence="1" key="1">
    <citation type="journal article" date="2020" name="Nature">
        <title>Giant virus diversity and host interactions through global metagenomics.</title>
        <authorList>
            <person name="Schulz F."/>
            <person name="Roux S."/>
            <person name="Paez-Espino D."/>
            <person name="Jungbluth S."/>
            <person name="Walsh D.A."/>
            <person name="Denef V.J."/>
            <person name="McMahon K.D."/>
            <person name="Konstantinidis K.T."/>
            <person name="Eloe-Fadrosh E.A."/>
            <person name="Kyrpides N.C."/>
            <person name="Woyke T."/>
        </authorList>
    </citation>
    <scope>NUCLEOTIDE SEQUENCE</scope>
    <source>
        <strain evidence="1">GVMAG-M-3300018080-19</strain>
    </source>
</reference>
<dbReference type="AlphaFoldDB" id="A0A6C0BQW1"/>
<organism evidence="1">
    <name type="scientific">viral metagenome</name>
    <dbReference type="NCBI Taxonomy" id="1070528"/>
    <lineage>
        <taxon>unclassified sequences</taxon>
        <taxon>metagenomes</taxon>
        <taxon>organismal metagenomes</taxon>
    </lineage>
</organism>